<evidence type="ECO:0000313" key="6">
    <source>
        <dbReference type="EMBL" id="SCF22445.1"/>
    </source>
</evidence>
<evidence type="ECO:0000256" key="1">
    <source>
        <dbReference type="ARBA" id="ARBA00022723"/>
    </source>
</evidence>
<dbReference type="PROSITE" id="PS51128">
    <property type="entry name" value="ZF_DKSA_2"/>
    <property type="match status" value="1"/>
</dbReference>
<keyword evidence="2" id="KW-0863">Zinc-finger</keyword>
<keyword evidence="1" id="KW-0479">Metal-binding</keyword>
<organism evidence="6 7">
    <name type="scientific">Micromonospora chokoriensis</name>
    <dbReference type="NCBI Taxonomy" id="356851"/>
    <lineage>
        <taxon>Bacteria</taxon>
        <taxon>Bacillati</taxon>
        <taxon>Actinomycetota</taxon>
        <taxon>Actinomycetes</taxon>
        <taxon>Micromonosporales</taxon>
        <taxon>Micromonosporaceae</taxon>
        <taxon>Micromonospora</taxon>
    </lineage>
</organism>
<feature type="domain" description="Zinc finger DksA/TraR C4-type" evidence="5">
    <location>
        <begin position="74"/>
        <end position="108"/>
    </location>
</feature>
<name>A0A1C4YNY2_9ACTN</name>
<keyword evidence="3" id="KW-0862">Zinc</keyword>
<accession>A0A1C4YNY2</accession>
<dbReference type="SUPFAM" id="SSF57716">
    <property type="entry name" value="Glucocorticoid receptor-like (DNA-binding domain)"/>
    <property type="match status" value="1"/>
</dbReference>
<dbReference type="GO" id="GO:0008270">
    <property type="term" value="F:zinc ion binding"/>
    <property type="evidence" value="ECO:0007669"/>
    <property type="project" value="UniProtKB-KW"/>
</dbReference>
<evidence type="ECO:0000256" key="2">
    <source>
        <dbReference type="ARBA" id="ARBA00022771"/>
    </source>
</evidence>
<dbReference type="RefSeq" id="WP_088990136.1">
    <property type="nucleotide sequence ID" value="NZ_LT607409.1"/>
</dbReference>
<dbReference type="InterPro" id="IPR020458">
    <property type="entry name" value="Znf_DskA_TraR_CS"/>
</dbReference>
<evidence type="ECO:0000256" key="3">
    <source>
        <dbReference type="ARBA" id="ARBA00022833"/>
    </source>
</evidence>
<keyword evidence="7" id="KW-1185">Reference proteome</keyword>
<sequence>MSLDHRIVDQGWLADLRASLADDFATQTARLRELTELNADTGDPGEAHNQAALLAAARRNIEQITGALGRISDGTYGLCERCRKSIPAERLEVLPHVRFCVPCQEKQSR</sequence>
<gene>
    <name evidence="6" type="ORF">GA0070612_5042</name>
</gene>
<dbReference type="PANTHER" id="PTHR33823:SF4">
    <property type="entry name" value="GENERAL STRESS PROTEIN 16O"/>
    <property type="match status" value="1"/>
</dbReference>
<dbReference type="EMBL" id="LT607409">
    <property type="protein sequence ID" value="SCF22445.1"/>
    <property type="molecule type" value="Genomic_DNA"/>
</dbReference>
<dbReference type="PROSITE" id="PS01102">
    <property type="entry name" value="ZF_DKSA_1"/>
    <property type="match status" value="1"/>
</dbReference>
<feature type="zinc finger region" description="dksA C4-type" evidence="4">
    <location>
        <begin position="79"/>
        <end position="103"/>
    </location>
</feature>
<dbReference type="InterPro" id="IPR000962">
    <property type="entry name" value="Znf_DskA_TraR"/>
</dbReference>
<protein>
    <submittedName>
        <fullName evidence="6">Transcriptional regulator, TraR/DksA family</fullName>
    </submittedName>
</protein>
<dbReference type="Gene3D" id="1.20.120.910">
    <property type="entry name" value="DksA, coiled-coil domain"/>
    <property type="match status" value="1"/>
</dbReference>
<proteinExistence type="predicted"/>
<reference evidence="7" key="1">
    <citation type="submission" date="2016-06" db="EMBL/GenBank/DDBJ databases">
        <authorList>
            <person name="Varghese N."/>
            <person name="Submissions Spin"/>
        </authorList>
    </citation>
    <scope>NUCLEOTIDE SEQUENCE [LARGE SCALE GENOMIC DNA]</scope>
    <source>
        <strain evidence="7">DSM 45160</strain>
    </source>
</reference>
<dbReference type="Proteomes" id="UP000198224">
    <property type="component" value="Chromosome I"/>
</dbReference>
<evidence type="ECO:0000259" key="5">
    <source>
        <dbReference type="Pfam" id="PF01258"/>
    </source>
</evidence>
<dbReference type="AlphaFoldDB" id="A0A1C4YNY2"/>
<dbReference type="Pfam" id="PF01258">
    <property type="entry name" value="zf-dskA_traR"/>
    <property type="match status" value="1"/>
</dbReference>
<dbReference type="PANTHER" id="PTHR33823">
    <property type="entry name" value="RNA POLYMERASE-BINDING TRANSCRIPTION FACTOR DKSA-RELATED"/>
    <property type="match status" value="1"/>
</dbReference>
<evidence type="ECO:0000256" key="4">
    <source>
        <dbReference type="PROSITE-ProRule" id="PRU00510"/>
    </source>
</evidence>
<evidence type="ECO:0000313" key="7">
    <source>
        <dbReference type="Proteomes" id="UP000198224"/>
    </source>
</evidence>